<evidence type="ECO:0000256" key="4">
    <source>
        <dbReference type="ARBA" id="ARBA00022857"/>
    </source>
</evidence>
<keyword evidence="3" id="KW-0274">FAD</keyword>
<gene>
    <name evidence="6" type="ORF">FCC1311_054072</name>
</gene>
<dbReference type="PIRSF" id="PIRSF000332">
    <property type="entry name" value="FMO"/>
    <property type="match status" value="1"/>
</dbReference>
<keyword evidence="6" id="KW-0503">Monooxygenase</keyword>
<dbReference type="PANTHER" id="PTHR23023">
    <property type="entry name" value="DIMETHYLANILINE MONOOXYGENASE"/>
    <property type="match status" value="1"/>
</dbReference>
<dbReference type="Proteomes" id="UP000241890">
    <property type="component" value="Unassembled WGS sequence"/>
</dbReference>
<keyword evidence="4" id="KW-0521">NADP</keyword>
<dbReference type="InterPro" id="IPR020946">
    <property type="entry name" value="Flavin_mOase-like"/>
</dbReference>
<sequence length="427" mass="48254">MMRTCVVGAGASGLACAEALSKAGASVKVLEAHSEVGGTWSLSQPDSQLYDGLRTNLPTRLMAFSDFPFPKGLSSFVGSRDMENYLHAFAAAKGLVQYIRFNRQVQHIAIMESGKFQVTHKGEEVETETFDAVVVCNGHFNKRLIPGRLATDAQKWGGHWVHSKDYRRPQDYRDQVVVVVGAQSSGTDIARELDGIASQVHVCDDDCPKEPRATDREGNLVELEMEGPYCYRIPNTQCVRWRPRLESLEHGSRVVHFSRGAPLEADTVIFCTGYQFDYPFLPPGVPELTASAKRVRSVYKDLMHVDYPMLFFVGLNQPIVPFPFFEMQARWVAYMITHRDHVPNLDDRKKGMLSMDARVAAGELPEASAHVLRDQWEYMLDLAREAHLDDYAVLVDRFEEARRIYNHVGNIRPPFPAQDDTYRRSLI</sequence>
<dbReference type="InterPro" id="IPR050346">
    <property type="entry name" value="FMO-like"/>
</dbReference>
<dbReference type="OrthoDB" id="66881at2759"/>
<proteinExistence type="inferred from homology"/>
<evidence type="ECO:0000256" key="1">
    <source>
        <dbReference type="ARBA" id="ARBA00009183"/>
    </source>
</evidence>
<keyword evidence="7" id="KW-1185">Reference proteome</keyword>
<keyword evidence="5" id="KW-0560">Oxidoreductase</keyword>
<comment type="caution">
    <text evidence="6">The sequence shown here is derived from an EMBL/GenBank/DDBJ whole genome shotgun (WGS) entry which is preliminary data.</text>
</comment>
<dbReference type="GO" id="GO:0050660">
    <property type="term" value="F:flavin adenine dinucleotide binding"/>
    <property type="evidence" value="ECO:0007669"/>
    <property type="project" value="InterPro"/>
</dbReference>
<dbReference type="SUPFAM" id="SSF51905">
    <property type="entry name" value="FAD/NAD(P)-binding domain"/>
    <property type="match status" value="2"/>
</dbReference>
<accession>A0A2R5GF17</accession>
<comment type="similarity">
    <text evidence="1">Belongs to the FMO family.</text>
</comment>
<evidence type="ECO:0000256" key="2">
    <source>
        <dbReference type="ARBA" id="ARBA00022630"/>
    </source>
</evidence>
<organism evidence="6 7">
    <name type="scientific">Hondaea fermentalgiana</name>
    <dbReference type="NCBI Taxonomy" id="2315210"/>
    <lineage>
        <taxon>Eukaryota</taxon>
        <taxon>Sar</taxon>
        <taxon>Stramenopiles</taxon>
        <taxon>Bigyra</taxon>
        <taxon>Labyrinthulomycetes</taxon>
        <taxon>Thraustochytrida</taxon>
        <taxon>Thraustochytriidae</taxon>
        <taxon>Hondaea</taxon>
    </lineage>
</organism>
<dbReference type="AlphaFoldDB" id="A0A2R5GF17"/>
<dbReference type="PRINTS" id="PR00370">
    <property type="entry name" value="FMOXYGENASE"/>
</dbReference>
<evidence type="ECO:0000313" key="6">
    <source>
        <dbReference type="EMBL" id="GBG29185.1"/>
    </source>
</evidence>
<protein>
    <submittedName>
        <fullName evidence="6">Dimethylaniline monooxygenase N-oxide-forming 5</fullName>
    </submittedName>
</protein>
<dbReference type="GO" id="GO:0050661">
    <property type="term" value="F:NADP binding"/>
    <property type="evidence" value="ECO:0007669"/>
    <property type="project" value="InterPro"/>
</dbReference>
<dbReference type="InParanoid" id="A0A2R5GF17"/>
<keyword evidence="2" id="KW-0285">Flavoprotein</keyword>
<dbReference type="InterPro" id="IPR036188">
    <property type="entry name" value="FAD/NAD-bd_sf"/>
</dbReference>
<dbReference type="Gene3D" id="3.50.50.60">
    <property type="entry name" value="FAD/NAD(P)-binding domain"/>
    <property type="match status" value="3"/>
</dbReference>
<evidence type="ECO:0000256" key="5">
    <source>
        <dbReference type="ARBA" id="ARBA00023002"/>
    </source>
</evidence>
<dbReference type="GO" id="GO:0004499">
    <property type="term" value="F:N,N-dimethylaniline monooxygenase activity"/>
    <property type="evidence" value="ECO:0007669"/>
    <property type="project" value="InterPro"/>
</dbReference>
<dbReference type="InterPro" id="IPR000960">
    <property type="entry name" value="Flavin_mOase"/>
</dbReference>
<reference evidence="6 7" key="1">
    <citation type="submission" date="2017-12" db="EMBL/GenBank/DDBJ databases">
        <title>Sequencing, de novo assembly and annotation of complete genome of a new Thraustochytrid species, strain FCC1311.</title>
        <authorList>
            <person name="Sedici K."/>
            <person name="Godart F."/>
            <person name="Aiese Cigliano R."/>
            <person name="Sanseverino W."/>
            <person name="Barakat M."/>
            <person name="Ortet P."/>
            <person name="Marechal E."/>
            <person name="Cagnac O."/>
            <person name="Amato A."/>
        </authorList>
    </citation>
    <scope>NUCLEOTIDE SEQUENCE [LARGE SCALE GENOMIC DNA]</scope>
</reference>
<dbReference type="PROSITE" id="PS51257">
    <property type="entry name" value="PROKAR_LIPOPROTEIN"/>
    <property type="match status" value="1"/>
</dbReference>
<evidence type="ECO:0000313" key="7">
    <source>
        <dbReference type="Proteomes" id="UP000241890"/>
    </source>
</evidence>
<evidence type="ECO:0000256" key="3">
    <source>
        <dbReference type="ARBA" id="ARBA00022827"/>
    </source>
</evidence>
<dbReference type="EMBL" id="BEYU01000053">
    <property type="protein sequence ID" value="GBG29185.1"/>
    <property type="molecule type" value="Genomic_DNA"/>
</dbReference>
<dbReference type="Pfam" id="PF00743">
    <property type="entry name" value="FMO-like"/>
    <property type="match status" value="2"/>
</dbReference>
<name>A0A2R5GF17_9STRA</name>